<feature type="compositionally biased region" description="Basic residues" evidence="1">
    <location>
        <begin position="184"/>
        <end position="196"/>
    </location>
</feature>
<sequence length="196" mass="21574">AEDGRRIDPAVPGLPRGRPDPGQRPARAAGLHPAQPPRGGRLLLLRLRAQPVEADGLLVRHDGRLEPHVGPGVRQAAGRARRHEGRQRAVARRRRVRRLRGVRHARAGRAAARRAGAARLPHRPAQAGRLHRPDRDARRGPGDRRDAARAARRGASAPQPVQARQPHRLLQRPHPPPGRGGLRQGHRGLRLHLRGL</sequence>
<protein>
    <submittedName>
        <fullName evidence="2">Uncharacterized protein</fullName>
    </submittedName>
</protein>
<organism evidence="2">
    <name type="scientific">uncultured Nocardioides sp</name>
    <dbReference type="NCBI Taxonomy" id="198441"/>
    <lineage>
        <taxon>Bacteria</taxon>
        <taxon>Bacillati</taxon>
        <taxon>Actinomycetota</taxon>
        <taxon>Actinomycetes</taxon>
        <taxon>Propionibacteriales</taxon>
        <taxon>Nocardioidaceae</taxon>
        <taxon>Nocardioides</taxon>
        <taxon>environmental samples</taxon>
    </lineage>
</organism>
<feature type="compositionally biased region" description="Basic and acidic residues" evidence="1">
    <location>
        <begin position="131"/>
        <end position="149"/>
    </location>
</feature>
<feature type="region of interest" description="Disordered" evidence="1">
    <location>
        <begin position="1"/>
        <end position="38"/>
    </location>
</feature>
<evidence type="ECO:0000313" key="2">
    <source>
        <dbReference type="EMBL" id="CAA9398114.1"/>
    </source>
</evidence>
<gene>
    <name evidence="2" type="ORF">AVDCRST_MAG06-2015</name>
</gene>
<feature type="compositionally biased region" description="Low complexity" evidence="1">
    <location>
        <begin position="108"/>
        <end position="125"/>
    </location>
</feature>
<name>A0A6J4NVM3_9ACTN</name>
<reference evidence="2" key="1">
    <citation type="submission" date="2020-02" db="EMBL/GenBank/DDBJ databases">
        <authorList>
            <person name="Meier V. D."/>
        </authorList>
    </citation>
    <scope>NUCLEOTIDE SEQUENCE</scope>
    <source>
        <strain evidence="2">AVDCRST_MAG06</strain>
    </source>
</reference>
<feature type="region of interest" description="Disordered" evidence="1">
    <location>
        <begin position="66"/>
        <end position="196"/>
    </location>
</feature>
<accession>A0A6J4NVM3</accession>
<dbReference type="AlphaFoldDB" id="A0A6J4NVM3"/>
<feature type="compositionally biased region" description="Basic residues" evidence="1">
    <location>
        <begin position="79"/>
        <end position="107"/>
    </location>
</feature>
<dbReference type="EMBL" id="CADCUP010000133">
    <property type="protein sequence ID" value="CAA9398114.1"/>
    <property type="molecule type" value="Genomic_DNA"/>
</dbReference>
<feature type="non-terminal residue" evidence="2">
    <location>
        <position position="1"/>
    </location>
</feature>
<proteinExistence type="predicted"/>
<feature type="non-terminal residue" evidence="2">
    <location>
        <position position="196"/>
    </location>
</feature>
<evidence type="ECO:0000256" key="1">
    <source>
        <dbReference type="SAM" id="MobiDB-lite"/>
    </source>
</evidence>